<keyword evidence="6" id="KW-1185">Reference proteome</keyword>
<dbReference type="InterPro" id="IPR013937">
    <property type="entry name" value="Sorting_nexin_C"/>
</dbReference>
<feature type="region of interest" description="Disordered" evidence="3">
    <location>
        <begin position="335"/>
        <end position="360"/>
    </location>
</feature>
<dbReference type="PANTHER" id="PTHR22999:SF23">
    <property type="entry name" value="SORTING NEXIN-16"/>
    <property type="match status" value="1"/>
</dbReference>
<protein>
    <recommendedName>
        <fullName evidence="4">PXA domain-containing protein</fullName>
    </recommendedName>
</protein>
<dbReference type="Pfam" id="PF02194">
    <property type="entry name" value="PXA"/>
    <property type="match status" value="1"/>
</dbReference>
<dbReference type="Pfam" id="PF08628">
    <property type="entry name" value="Nexin_C"/>
    <property type="match status" value="1"/>
</dbReference>
<dbReference type="GO" id="GO:0005770">
    <property type="term" value="C:late endosome"/>
    <property type="evidence" value="ECO:0007669"/>
    <property type="project" value="TreeGrafter"/>
</dbReference>
<keyword evidence="2" id="KW-0963">Cytoplasm</keyword>
<dbReference type="PROSITE" id="PS51207">
    <property type="entry name" value="PXA"/>
    <property type="match status" value="1"/>
</dbReference>
<feature type="region of interest" description="Disordered" evidence="3">
    <location>
        <begin position="1"/>
        <end position="46"/>
    </location>
</feature>
<reference evidence="5" key="1">
    <citation type="submission" date="2023-06" db="EMBL/GenBank/DDBJ databases">
        <title>Conoideocrella luteorostrata (Hypocreales: Clavicipitaceae), a potential biocontrol fungus for elongate hemlock scale in United States Christmas tree production areas.</title>
        <authorList>
            <person name="Barrett H."/>
            <person name="Lovett B."/>
            <person name="Macias A.M."/>
            <person name="Stajich J.E."/>
            <person name="Kasson M.T."/>
        </authorList>
    </citation>
    <scope>NUCLEOTIDE SEQUENCE</scope>
    <source>
        <strain evidence="5">ARSEF 14590</strain>
    </source>
</reference>
<dbReference type="InterPro" id="IPR003114">
    <property type="entry name" value="Phox_assoc"/>
</dbReference>
<feature type="domain" description="PXA" evidence="4">
    <location>
        <begin position="85"/>
        <end position="269"/>
    </location>
</feature>
<comment type="subcellular location">
    <subcellularLocation>
        <location evidence="1">Cytoplasm</location>
    </subcellularLocation>
</comment>
<evidence type="ECO:0000259" key="4">
    <source>
        <dbReference type="PROSITE" id="PS51207"/>
    </source>
</evidence>
<evidence type="ECO:0000256" key="2">
    <source>
        <dbReference type="ARBA" id="ARBA00022490"/>
    </source>
</evidence>
<name>A0AAJ0CEN7_9HYPO</name>
<dbReference type="GO" id="GO:0035091">
    <property type="term" value="F:phosphatidylinositol binding"/>
    <property type="evidence" value="ECO:0007669"/>
    <property type="project" value="TreeGrafter"/>
</dbReference>
<organism evidence="5 6">
    <name type="scientific">Conoideocrella luteorostrata</name>
    <dbReference type="NCBI Taxonomy" id="1105319"/>
    <lineage>
        <taxon>Eukaryota</taxon>
        <taxon>Fungi</taxon>
        <taxon>Dikarya</taxon>
        <taxon>Ascomycota</taxon>
        <taxon>Pezizomycotina</taxon>
        <taxon>Sordariomycetes</taxon>
        <taxon>Hypocreomycetidae</taxon>
        <taxon>Hypocreales</taxon>
        <taxon>Clavicipitaceae</taxon>
        <taxon>Conoideocrella</taxon>
    </lineage>
</organism>
<dbReference type="AlphaFoldDB" id="A0AAJ0CEN7"/>
<proteinExistence type="predicted"/>
<comment type="caution">
    <text evidence="5">The sequence shown here is derived from an EMBL/GenBank/DDBJ whole genome shotgun (WGS) entry which is preliminary data.</text>
</comment>
<accession>A0AAJ0CEN7</accession>
<evidence type="ECO:0000256" key="1">
    <source>
        <dbReference type="ARBA" id="ARBA00004496"/>
    </source>
</evidence>
<dbReference type="GO" id="GO:0005769">
    <property type="term" value="C:early endosome"/>
    <property type="evidence" value="ECO:0007669"/>
    <property type="project" value="TreeGrafter"/>
</dbReference>
<dbReference type="GO" id="GO:0045022">
    <property type="term" value="P:early endosome to late endosome transport"/>
    <property type="evidence" value="ECO:0007669"/>
    <property type="project" value="TreeGrafter"/>
</dbReference>
<dbReference type="Proteomes" id="UP001251528">
    <property type="component" value="Unassembled WGS sequence"/>
</dbReference>
<gene>
    <name evidence="5" type="ORF">QQS21_012100</name>
</gene>
<dbReference type="SMART" id="SM00313">
    <property type="entry name" value="PXA"/>
    <property type="match status" value="1"/>
</dbReference>
<evidence type="ECO:0000313" key="5">
    <source>
        <dbReference type="EMBL" id="KAK2590224.1"/>
    </source>
</evidence>
<dbReference type="InterPro" id="IPR051837">
    <property type="entry name" value="SortingNexin/PXDomain-PKLike"/>
</dbReference>
<feature type="compositionally biased region" description="Polar residues" evidence="3">
    <location>
        <begin position="280"/>
        <end position="292"/>
    </location>
</feature>
<evidence type="ECO:0000256" key="3">
    <source>
        <dbReference type="SAM" id="MobiDB-lite"/>
    </source>
</evidence>
<feature type="region of interest" description="Disordered" evidence="3">
    <location>
        <begin position="275"/>
        <end position="295"/>
    </location>
</feature>
<sequence>MTAATAPELLQARESTSRKKHDTLNTPLAPTPANHRSNRTSTIDPLSDRATQALIRKVLLPQESSNKVRNSQRPIDALLPPLTSRNDVDLQLYAFLAIILREFVQAWYGKITPDEAFVAEIIRVIAHCTRALEQRIRQMDLENVILNEIPDILSRHITTYRSSHHYQVIQYEVNSREAYHTLWPLPPLSPVPMTGDPITTAKQLQNETAYRQLLVQAVLSILLPTDDLENPCLTTLAGQIFSELIIGNVIANKAAQPWLLFEAICMTERIVRETRENGDESTASPSLKSHGSNPRRRSVQGFFVSIIQFVMLFISSVRFAFNLITITSSLPTRAVAANDRKRPRSSLLRNEGPQKDPPAQKKVPVLSFNAWSCLGSVIEIQARMPWLSGFLSLVQLGAIHGPGRFAKLDGALDRLLSHKIQLLFSASHVPLILRALRGSLFPNNAPGSSSLHPPSSDLELRALRRQAAQALWNLMPASIGRMFFGGGLWAAIGNADPDKEEDEGLDELEGLVGVLDDEYCNKHLMYSVLELILVRLMPELEESSVEELLQERLGWHDRT</sequence>
<evidence type="ECO:0000313" key="6">
    <source>
        <dbReference type="Proteomes" id="UP001251528"/>
    </source>
</evidence>
<dbReference type="PANTHER" id="PTHR22999">
    <property type="entry name" value="PX SERINE/THREONINE KINASE PXK"/>
    <property type="match status" value="1"/>
</dbReference>
<dbReference type="EMBL" id="JASWJB010000467">
    <property type="protein sequence ID" value="KAK2590224.1"/>
    <property type="molecule type" value="Genomic_DNA"/>
</dbReference>